<dbReference type="AlphaFoldDB" id="A0A1J9R5H9"/>
<accession>A0A1J9R5H9</accession>
<sequence>MGEDTRAKHQGQGSGGGSGGGKLGHVFEDDQAVRRGTSVQSVAAGYLQGRVCSMSVRFSPYAMRAPEVWQGQASPALNWKRFLLWRMSCERPSAVHVLASKEFLALEAVVWPLLGLLHHDDDDDDDDDSPIYESSLSVEELSELV</sequence>
<reference evidence="2 3" key="1">
    <citation type="submission" date="2015-08" db="EMBL/GenBank/DDBJ databases">
        <title>Emmonsia species relationships and genome sequence.</title>
        <authorList>
            <person name="Cuomo C.A."/>
            <person name="Schwartz I.S."/>
            <person name="Kenyon C."/>
            <person name="De Hoog G.S."/>
            <person name="Govender N.P."/>
            <person name="Botha A."/>
            <person name="Moreno L."/>
            <person name="De Vries M."/>
            <person name="Munoz J.F."/>
            <person name="Stielow J.B."/>
        </authorList>
    </citation>
    <scope>NUCLEOTIDE SEQUENCE [LARGE SCALE GENOMIC DNA]</scope>
    <source>
        <strain evidence="2 3">EI222</strain>
    </source>
</reference>
<keyword evidence="3" id="KW-1185">Reference proteome</keyword>
<name>A0A1J9R5H9_9EURO</name>
<protein>
    <submittedName>
        <fullName evidence="2">Uncharacterized protein</fullName>
    </submittedName>
</protein>
<feature type="compositionally biased region" description="Gly residues" evidence="1">
    <location>
        <begin position="12"/>
        <end position="23"/>
    </location>
</feature>
<dbReference type="Proteomes" id="UP000242791">
    <property type="component" value="Unassembled WGS sequence"/>
</dbReference>
<evidence type="ECO:0000313" key="3">
    <source>
        <dbReference type="Proteomes" id="UP000242791"/>
    </source>
</evidence>
<evidence type="ECO:0000313" key="2">
    <source>
        <dbReference type="EMBL" id="OJD23751.1"/>
    </source>
</evidence>
<dbReference type="VEuPathDB" id="FungiDB:ACJ73_04893"/>
<gene>
    <name evidence="2" type="ORF">ACJ73_04893</name>
</gene>
<dbReference type="EMBL" id="LGTZ01000716">
    <property type="protein sequence ID" value="OJD23751.1"/>
    <property type="molecule type" value="Genomic_DNA"/>
</dbReference>
<proteinExistence type="predicted"/>
<feature type="region of interest" description="Disordered" evidence="1">
    <location>
        <begin position="1"/>
        <end position="25"/>
    </location>
</feature>
<evidence type="ECO:0000256" key="1">
    <source>
        <dbReference type="SAM" id="MobiDB-lite"/>
    </source>
</evidence>
<organism evidence="2 3">
    <name type="scientific">Blastomyces percursus</name>
    <dbReference type="NCBI Taxonomy" id="1658174"/>
    <lineage>
        <taxon>Eukaryota</taxon>
        <taxon>Fungi</taxon>
        <taxon>Dikarya</taxon>
        <taxon>Ascomycota</taxon>
        <taxon>Pezizomycotina</taxon>
        <taxon>Eurotiomycetes</taxon>
        <taxon>Eurotiomycetidae</taxon>
        <taxon>Onygenales</taxon>
        <taxon>Ajellomycetaceae</taxon>
        <taxon>Blastomyces</taxon>
    </lineage>
</organism>
<feature type="region of interest" description="Disordered" evidence="1">
    <location>
        <begin position="122"/>
        <end position="145"/>
    </location>
</feature>
<comment type="caution">
    <text evidence="2">The sequence shown here is derived from an EMBL/GenBank/DDBJ whole genome shotgun (WGS) entry which is preliminary data.</text>
</comment>